<dbReference type="InterPro" id="IPR023393">
    <property type="entry name" value="START-like_dom_sf"/>
</dbReference>
<protein>
    <submittedName>
        <fullName evidence="2">Kirola</fullName>
    </submittedName>
</protein>
<feature type="domain" description="Bet v I/Major latex protein" evidence="1">
    <location>
        <begin position="2"/>
        <end position="151"/>
    </location>
</feature>
<proteinExistence type="predicted"/>
<dbReference type="InterPro" id="IPR000916">
    <property type="entry name" value="Bet_v_I/MLP"/>
</dbReference>
<evidence type="ECO:0000313" key="2">
    <source>
        <dbReference type="EMBL" id="KAL0372720.1"/>
    </source>
</evidence>
<comment type="caution">
    <text evidence="2">The sequence shown here is derived from an EMBL/GenBank/DDBJ whole genome shotgun (WGS) entry which is preliminary data.</text>
</comment>
<name>A0AAW2QXM0_9LAMI</name>
<reference evidence="2" key="2">
    <citation type="journal article" date="2024" name="Plant">
        <title>Genomic evolution and insights into agronomic trait innovations of Sesamum species.</title>
        <authorList>
            <person name="Miao H."/>
            <person name="Wang L."/>
            <person name="Qu L."/>
            <person name="Liu H."/>
            <person name="Sun Y."/>
            <person name="Le M."/>
            <person name="Wang Q."/>
            <person name="Wei S."/>
            <person name="Zheng Y."/>
            <person name="Lin W."/>
            <person name="Duan Y."/>
            <person name="Cao H."/>
            <person name="Xiong S."/>
            <person name="Wang X."/>
            <person name="Wei L."/>
            <person name="Li C."/>
            <person name="Ma Q."/>
            <person name="Ju M."/>
            <person name="Zhao R."/>
            <person name="Li G."/>
            <person name="Mu C."/>
            <person name="Tian Q."/>
            <person name="Mei H."/>
            <person name="Zhang T."/>
            <person name="Gao T."/>
            <person name="Zhang H."/>
        </authorList>
    </citation>
    <scope>NUCLEOTIDE SEQUENCE</scope>
    <source>
        <strain evidence="2">KEN8</strain>
    </source>
</reference>
<dbReference type="PANTHER" id="PTHR31907">
    <property type="entry name" value="MLP-LIKE PROTEIN 423"/>
    <property type="match status" value="1"/>
</dbReference>
<reference evidence="2" key="1">
    <citation type="submission" date="2020-06" db="EMBL/GenBank/DDBJ databases">
        <authorList>
            <person name="Li T."/>
            <person name="Hu X."/>
            <person name="Zhang T."/>
            <person name="Song X."/>
            <person name="Zhang H."/>
            <person name="Dai N."/>
            <person name="Sheng W."/>
            <person name="Hou X."/>
            <person name="Wei L."/>
        </authorList>
    </citation>
    <scope>NUCLEOTIDE SEQUENCE</scope>
    <source>
        <strain evidence="2">KEN8</strain>
        <tissue evidence="2">Leaf</tissue>
    </source>
</reference>
<gene>
    <name evidence="2" type="ORF">Scaly_0953600</name>
</gene>
<dbReference type="EMBL" id="JACGWM010000005">
    <property type="protein sequence ID" value="KAL0372720.1"/>
    <property type="molecule type" value="Genomic_DNA"/>
</dbReference>
<dbReference type="Pfam" id="PF00407">
    <property type="entry name" value="Bet_v_1"/>
    <property type="match status" value="1"/>
</dbReference>
<dbReference type="GO" id="GO:0006952">
    <property type="term" value="P:defense response"/>
    <property type="evidence" value="ECO:0007669"/>
    <property type="project" value="InterPro"/>
</dbReference>
<dbReference type="CDD" id="cd07816">
    <property type="entry name" value="Bet_v1-like"/>
    <property type="match status" value="1"/>
</dbReference>
<evidence type="ECO:0000259" key="1">
    <source>
        <dbReference type="SMART" id="SM01037"/>
    </source>
</evidence>
<dbReference type="SMART" id="SM01037">
    <property type="entry name" value="Bet_v_1"/>
    <property type="match status" value="1"/>
</dbReference>
<sequence>MALNGKLVSSTNIKLDGDLFFELCRYKLPDMANICPQIVHNVDLVAGQWGAVGSVFCSNYTLDGEKKFVKAKIEAIDETRRSITYKVVEGSVLEVYTSFKVTCNIDCNGQHKVVTWSFEYEKKSACVPHPHTLPDLFSALTKLLELRCLLVPN</sequence>
<dbReference type="InterPro" id="IPR051761">
    <property type="entry name" value="MLP-like_ligand-binding"/>
</dbReference>
<dbReference type="AlphaFoldDB" id="A0AAW2QXM0"/>
<dbReference type="Gene3D" id="3.30.530.20">
    <property type="match status" value="1"/>
</dbReference>
<accession>A0AAW2QXM0</accession>
<organism evidence="2">
    <name type="scientific">Sesamum calycinum</name>
    <dbReference type="NCBI Taxonomy" id="2727403"/>
    <lineage>
        <taxon>Eukaryota</taxon>
        <taxon>Viridiplantae</taxon>
        <taxon>Streptophyta</taxon>
        <taxon>Embryophyta</taxon>
        <taxon>Tracheophyta</taxon>
        <taxon>Spermatophyta</taxon>
        <taxon>Magnoliopsida</taxon>
        <taxon>eudicotyledons</taxon>
        <taxon>Gunneridae</taxon>
        <taxon>Pentapetalae</taxon>
        <taxon>asterids</taxon>
        <taxon>lamiids</taxon>
        <taxon>Lamiales</taxon>
        <taxon>Pedaliaceae</taxon>
        <taxon>Sesamum</taxon>
    </lineage>
</organism>
<dbReference type="SUPFAM" id="SSF55961">
    <property type="entry name" value="Bet v1-like"/>
    <property type="match status" value="1"/>
</dbReference>